<evidence type="ECO:0000256" key="1">
    <source>
        <dbReference type="SAM" id="MobiDB-lite"/>
    </source>
</evidence>
<protein>
    <submittedName>
        <fullName evidence="2">Uncharacterized protein</fullName>
    </submittedName>
</protein>
<evidence type="ECO:0000313" key="3">
    <source>
        <dbReference type="Proteomes" id="UP001497457"/>
    </source>
</evidence>
<feature type="compositionally biased region" description="Low complexity" evidence="1">
    <location>
        <begin position="176"/>
        <end position="191"/>
    </location>
</feature>
<sequence length="215" mass="24159">MILADKILHTSSFRLELSKWTPDYRSHLITWNCEVETLITGIPPHACHPCILGPLLQPYGDIQTYCFNKKKGTCKVITYTSTPTAIPKSGTISFPKRTIQETQLQTFPVSMMTIPSKPAMARTAAKARQWDDGYQYGDLLMETAYEGNVDPDVLYDANVDINQAEDEMLAQKTRHGTSSSEYSGDYDGYSTRGKEYSPSDDLSDREPADWKGKNI</sequence>
<keyword evidence="3" id="KW-1185">Reference proteome</keyword>
<organism evidence="2 3">
    <name type="scientific">Urochloa decumbens</name>
    <dbReference type="NCBI Taxonomy" id="240449"/>
    <lineage>
        <taxon>Eukaryota</taxon>
        <taxon>Viridiplantae</taxon>
        <taxon>Streptophyta</taxon>
        <taxon>Embryophyta</taxon>
        <taxon>Tracheophyta</taxon>
        <taxon>Spermatophyta</taxon>
        <taxon>Magnoliopsida</taxon>
        <taxon>Liliopsida</taxon>
        <taxon>Poales</taxon>
        <taxon>Poaceae</taxon>
        <taxon>PACMAD clade</taxon>
        <taxon>Panicoideae</taxon>
        <taxon>Panicodae</taxon>
        <taxon>Paniceae</taxon>
        <taxon>Melinidinae</taxon>
        <taxon>Urochloa</taxon>
    </lineage>
</organism>
<dbReference type="Proteomes" id="UP001497457">
    <property type="component" value="Chromosome 25rd"/>
</dbReference>
<gene>
    <name evidence="2" type="ORF">URODEC1_LOCUS64538</name>
</gene>
<evidence type="ECO:0000313" key="2">
    <source>
        <dbReference type="EMBL" id="CAL4999828.1"/>
    </source>
</evidence>
<dbReference type="EMBL" id="OZ075135">
    <property type="protein sequence ID" value="CAL4999828.1"/>
    <property type="molecule type" value="Genomic_DNA"/>
</dbReference>
<proteinExistence type="predicted"/>
<feature type="region of interest" description="Disordered" evidence="1">
    <location>
        <begin position="170"/>
        <end position="215"/>
    </location>
</feature>
<name>A0ABC9BDY5_9POAL</name>
<feature type="compositionally biased region" description="Basic and acidic residues" evidence="1">
    <location>
        <begin position="192"/>
        <end position="215"/>
    </location>
</feature>
<reference evidence="2" key="1">
    <citation type="submission" date="2024-10" db="EMBL/GenBank/DDBJ databases">
        <authorList>
            <person name="Ryan C."/>
        </authorList>
    </citation>
    <scope>NUCLEOTIDE SEQUENCE [LARGE SCALE GENOMIC DNA]</scope>
</reference>
<accession>A0ABC9BDY5</accession>
<dbReference type="AlphaFoldDB" id="A0ABC9BDY5"/>